<evidence type="ECO:0000313" key="2">
    <source>
        <dbReference type="EMBL" id="MET4636184.1"/>
    </source>
</evidence>
<name>A0ABV2R4G1_9HYPH</name>
<feature type="transmembrane region" description="Helical" evidence="1">
    <location>
        <begin position="14"/>
        <end position="36"/>
    </location>
</feature>
<sequence>MRAVPQSQPARDRFWLAIAILILWLACGAGLLIGAVEMYQRSLKLWWPA</sequence>
<evidence type="ECO:0000313" key="3">
    <source>
        <dbReference type="Proteomes" id="UP001549321"/>
    </source>
</evidence>
<comment type="caution">
    <text evidence="2">The sequence shown here is derived from an EMBL/GenBank/DDBJ whole genome shotgun (WGS) entry which is preliminary data.</text>
</comment>
<gene>
    <name evidence="2" type="ORF">ABIE08_004142</name>
</gene>
<keyword evidence="1" id="KW-0812">Transmembrane</keyword>
<organism evidence="2 3">
    <name type="scientific">Kaistia defluvii</name>
    <dbReference type="NCBI Taxonomy" id="410841"/>
    <lineage>
        <taxon>Bacteria</taxon>
        <taxon>Pseudomonadati</taxon>
        <taxon>Pseudomonadota</taxon>
        <taxon>Alphaproteobacteria</taxon>
        <taxon>Hyphomicrobiales</taxon>
        <taxon>Kaistiaceae</taxon>
        <taxon>Kaistia</taxon>
    </lineage>
</organism>
<dbReference type="Proteomes" id="UP001549321">
    <property type="component" value="Unassembled WGS sequence"/>
</dbReference>
<keyword evidence="1" id="KW-0472">Membrane</keyword>
<evidence type="ECO:0008006" key="4">
    <source>
        <dbReference type="Google" id="ProtNLM"/>
    </source>
</evidence>
<dbReference type="EMBL" id="JBEPSM010000004">
    <property type="protein sequence ID" value="MET4636184.1"/>
    <property type="molecule type" value="Genomic_DNA"/>
</dbReference>
<keyword evidence="3" id="KW-1185">Reference proteome</keyword>
<accession>A0ABV2R4G1</accession>
<reference evidence="2 3" key="1">
    <citation type="submission" date="2024-06" db="EMBL/GenBank/DDBJ databases">
        <title>Sorghum-associated microbial communities from plants grown in Nebraska, USA.</title>
        <authorList>
            <person name="Schachtman D."/>
        </authorList>
    </citation>
    <scope>NUCLEOTIDE SEQUENCE [LARGE SCALE GENOMIC DNA]</scope>
    <source>
        <strain evidence="2 3">3207</strain>
    </source>
</reference>
<dbReference type="RefSeq" id="WP_354553725.1">
    <property type="nucleotide sequence ID" value="NZ_JBEPSM010000004.1"/>
</dbReference>
<keyword evidence="1" id="KW-1133">Transmembrane helix</keyword>
<proteinExistence type="predicted"/>
<evidence type="ECO:0000256" key="1">
    <source>
        <dbReference type="SAM" id="Phobius"/>
    </source>
</evidence>
<protein>
    <recommendedName>
        <fullName evidence="4">DUF2474 domain-containing protein</fullName>
    </recommendedName>
</protein>
<dbReference type="PROSITE" id="PS51257">
    <property type="entry name" value="PROKAR_LIPOPROTEIN"/>
    <property type="match status" value="1"/>
</dbReference>